<dbReference type="Proteomes" id="UP001431449">
    <property type="component" value="Unassembled WGS sequence"/>
</dbReference>
<keyword evidence="2" id="KW-1185">Reference proteome</keyword>
<accession>A0ABT0GLU8</accession>
<name>A0ABT0GLU8_9GAMM</name>
<organism evidence="1 2">
    <name type="scientific">Pseudomarimonas salicorniae</name>
    <dbReference type="NCBI Taxonomy" id="2933270"/>
    <lineage>
        <taxon>Bacteria</taxon>
        <taxon>Pseudomonadati</taxon>
        <taxon>Pseudomonadota</taxon>
        <taxon>Gammaproteobacteria</taxon>
        <taxon>Lysobacterales</taxon>
        <taxon>Lysobacteraceae</taxon>
        <taxon>Pseudomarimonas</taxon>
    </lineage>
</organism>
<sequence length="144" mass="16127">MSHPLEAAFRATCYRILLDDDWIETRIDRPSPRLARWLAEHACPIASLVSARNPQGRALDDVGNRERERTLRAELAGRGLIGLPAEGTAGDWREPSLFVPGLGGEACRALMQAFDQLAWVEYDAAGLARLRWTRDPDSQEQTCR</sequence>
<protein>
    <submittedName>
        <fullName evidence="1">DUF3293 domain-containing protein</fullName>
    </submittedName>
</protein>
<comment type="caution">
    <text evidence="1">The sequence shown here is derived from an EMBL/GenBank/DDBJ whole genome shotgun (WGS) entry which is preliminary data.</text>
</comment>
<gene>
    <name evidence="1" type="ORF">M0G41_17850</name>
</gene>
<dbReference type="RefSeq" id="WP_248211530.1">
    <property type="nucleotide sequence ID" value="NZ_JALNMH010000020.1"/>
</dbReference>
<evidence type="ECO:0000313" key="1">
    <source>
        <dbReference type="EMBL" id="MCK7595523.1"/>
    </source>
</evidence>
<dbReference type="InterPro" id="IPR021710">
    <property type="entry name" value="DUF3293"/>
</dbReference>
<proteinExistence type="predicted"/>
<evidence type="ECO:0000313" key="2">
    <source>
        <dbReference type="Proteomes" id="UP001431449"/>
    </source>
</evidence>
<dbReference type="Pfam" id="PF11697">
    <property type="entry name" value="DUF3293"/>
    <property type="match status" value="1"/>
</dbReference>
<reference evidence="1" key="1">
    <citation type="submission" date="2022-04" db="EMBL/GenBank/DDBJ databases">
        <title>Lysobacter sp. CAU 1642 isolated from sea sand.</title>
        <authorList>
            <person name="Kim W."/>
        </authorList>
    </citation>
    <scope>NUCLEOTIDE SEQUENCE</scope>
    <source>
        <strain evidence="1">CAU 1642</strain>
    </source>
</reference>
<dbReference type="EMBL" id="JALNMH010000020">
    <property type="protein sequence ID" value="MCK7595523.1"/>
    <property type="molecule type" value="Genomic_DNA"/>
</dbReference>